<proteinExistence type="predicted"/>
<dbReference type="WBParaSite" id="TTAC_0001151101-mRNA-1">
    <property type="protein sequence ID" value="TTAC_0001151101-mRNA-1"/>
    <property type="gene ID" value="TTAC_0001151101"/>
</dbReference>
<organism evidence="4">
    <name type="scientific">Hydatigena taeniaeformis</name>
    <name type="common">Feline tapeworm</name>
    <name type="synonym">Taenia taeniaeformis</name>
    <dbReference type="NCBI Taxonomy" id="6205"/>
    <lineage>
        <taxon>Eukaryota</taxon>
        <taxon>Metazoa</taxon>
        <taxon>Spiralia</taxon>
        <taxon>Lophotrochozoa</taxon>
        <taxon>Platyhelminthes</taxon>
        <taxon>Cestoda</taxon>
        <taxon>Eucestoda</taxon>
        <taxon>Cyclophyllidea</taxon>
        <taxon>Taeniidae</taxon>
        <taxon>Hydatigera</taxon>
    </lineage>
</organism>
<feature type="compositionally biased region" description="Basic and acidic residues" evidence="1">
    <location>
        <begin position="1"/>
        <end position="10"/>
    </location>
</feature>
<dbReference type="EMBL" id="UYWX01024489">
    <property type="protein sequence ID" value="VDM36723.1"/>
    <property type="molecule type" value="Genomic_DNA"/>
</dbReference>
<reference evidence="4" key="1">
    <citation type="submission" date="2017-02" db="UniProtKB">
        <authorList>
            <consortium name="WormBaseParasite"/>
        </authorList>
    </citation>
    <scope>IDENTIFICATION</scope>
</reference>
<feature type="region of interest" description="Disordered" evidence="1">
    <location>
        <begin position="1"/>
        <end position="28"/>
    </location>
</feature>
<accession>A0A0R3XD84</accession>
<gene>
    <name evidence="2" type="ORF">TTAC_LOCUS11494</name>
</gene>
<evidence type="ECO:0000313" key="2">
    <source>
        <dbReference type="EMBL" id="VDM36723.1"/>
    </source>
</evidence>
<keyword evidence="3" id="KW-1185">Reference proteome</keyword>
<dbReference type="STRING" id="6205.A0A0R3XD84"/>
<sequence length="140" mass="15154">MARSSTRDSGAESALALPPPPSHCTPSSKECRMAALAYAPCLPAADRLLTSSSMDTAKNIQSNFSSRRPSVLDMVRLFKKSPSVTTPPDLNAIAGEQLQSEGEDPMNEDFLSPDSISWNMEFVVQNPNIMANYNDVIFAS</sequence>
<dbReference type="Proteomes" id="UP000274429">
    <property type="component" value="Unassembled WGS sequence"/>
</dbReference>
<dbReference type="AlphaFoldDB" id="A0A0R3XD84"/>
<evidence type="ECO:0000256" key="1">
    <source>
        <dbReference type="SAM" id="MobiDB-lite"/>
    </source>
</evidence>
<evidence type="ECO:0000313" key="4">
    <source>
        <dbReference type="WBParaSite" id="TTAC_0001151101-mRNA-1"/>
    </source>
</evidence>
<protein>
    <submittedName>
        <fullName evidence="4">AGC-kinase C-terminal domain-containing protein</fullName>
    </submittedName>
</protein>
<name>A0A0R3XD84_HYDTA</name>
<reference evidence="2 3" key="2">
    <citation type="submission" date="2018-11" db="EMBL/GenBank/DDBJ databases">
        <authorList>
            <consortium name="Pathogen Informatics"/>
        </authorList>
    </citation>
    <scope>NUCLEOTIDE SEQUENCE [LARGE SCALE GENOMIC DNA]</scope>
</reference>
<evidence type="ECO:0000313" key="3">
    <source>
        <dbReference type="Proteomes" id="UP000274429"/>
    </source>
</evidence>